<dbReference type="Proteomes" id="UP001497480">
    <property type="component" value="Unassembled WGS sequence"/>
</dbReference>
<gene>
    <name evidence="6" type="ORF">LLUT_LOCUS27836</name>
</gene>
<protein>
    <recommendedName>
        <fullName evidence="5">Glycosyltransferase</fullName>
        <ecNumber evidence="5">2.4.1.-</ecNumber>
    </recommendedName>
</protein>
<dbReference type="AlphaFoldDB" id="A0AAV1Y0A0"/>
<dbReference type="InterPro" id="IPR035595">
    <property type="entry name" value="UDP_glycos_trans_CS"/>
</dbReference>
<evidence type="ECO:0000256" key="4">
    <source>
        <dbReference type="RuleBase" id="RU003718"/>
    </source>
</evidence>
<keyword evidence="2 4" id="KW-0328">Glycosyltransferase</keyword>
<evidence type="ECO:0000313" key="7">
    <source>
        <dbReference type="Proteomes" id="UP001497480"/>
    </source>
</evidence>
<dbReference type="EMBL" id="CAXHTB010000019">
    <property type="protein sequence ID" value="CAL0326776.1"/>
    <property type="molecule type" value="Genomic_DNA"/>
</dbReference>
<organism evidence="6 7">
    <name type="scientific">Lupinus luteus</name>
    <name type="common">European yellow lupine</name>
    <dbReference type="NCBI Taxonomy" id="3873"/>
    <lineage>
        <taxon>Eukaryota</taxon>
        <taxon>Viridiplantae</taxon>
        <taxon>Streptophyta</taxon>
        <taxon>Embryophyta</taxon>
        <taxon>Tracheophyta</taxon>
        <taxon>Spermatophyta</taxon>
        <taxon>Magnoliopsida</taxon>
        <taxon>eudicotyledons</taxon>
        <taxon>Gunneridae</taxon>
        <taxon>Pentapetalae</taxon>
        <taxon>rosids</taxon>
        <taxon>fabids</taxon>
        <taxon>Fabales</taxon>
        <taxon>Fabaceae</taxon>
        <taxon>Papilionoideae</taxon>
        <taxon>50 kb inversion clade</taxon>
        <taxon>genistoids sensu lato</taxon>
        <taxon>core genistoids</taxon>
        <taxon>Genisteae</taxon>
        <taxon>Lupinus</taxon>
    </lineage>
</organism>
<keyword evidence="3 4" id="KW-0808">Transferase</keyword>
<dbReference type="EC" id="2.4.1.-" evidence="5"/>
<evidence type="ECO:0000256" key="2">
    <source>
        <dbReference type="ARBA" id="ARBA00022676"/>
    </source>
</evidence>
<evidence type="ECO:0000313" key="6">
    <source>
        <dbReference type="EMBL" id="CAL0326776.1"/>
    </source>
</evidence>
<dbReference type="Pfam" id="PF00201">
    <property type="entry name" value="UDPGT"/>
    <property type="match status" value="1"/>
</dbReference>
<dbReference type="PANTHER" id="PTHR48047">
    <property type="entry name" value="GLYCOSYLTRANSFERASE"/>
    <property type="match status" value="1"/>
</dbReference>
<keyword evidence="7" id="KW-1185">Reference proteome</keyword>
<comment type="caution">
    <text evidence="6">The sequence shown here is derived from an EMBL/GenBank/DDBJ whole genome shotgun (WGS) entry which is preliminary data.</text>
</comment>
<reference evidence="6 7" key="1">
    <citation type="submission" date="2024-03" db="EMBL/GenBank/DDBJ databases">
        <authorList>
            <person name="Martinez-Hernandez J."/>
        </authorList>
    </citation>
    <scope>NUCLEOTIDE SEQUENCE [LARGE SCALE GENOMIC DNA]</scope>
</reference>
<evidence type="ECO:0000256" key="5">
    <source>
        <dbReference type="RuleBase" id="RU362057"/>
    </source>
</evidence>
<dbReference type="CDD" id="cd03784">
    <property type="entry name" value="GT1_Gtf-like"/>
    <property type="match status" value="1"/>
</dbReference>
<dbReference type="PROSITE" id="PS00375">
    <property type="entry name" value="UDPGT"/>
    <property type="match status" value="1"/>
</dbReference>
<dbReference type="InterPro" id="IPR002213">
    <property type="entry name" value="UDP_glucos_trans"/>
</dbReference>
<dbReference type="GO" id="GO:0035251">
    <property type="term" value="F:UDP-glucosyltransferase activity"/>
    <property type="evidence" value="ECO:0007669"/>
    <property type="project" value="TreeGrafter"/>
</dbReference>
<dbReference type="SUPFAM" id="SSF53756">
    <property type="entry name" value="UDP-Glycosyltransferase/glycogen phosphorylase"/>
    <property type="match status" value="1"/>
</dbReference>
<proteinExistence type="inferred from homology"/>
<sequence length="509" mass="57399">MVSETNIPHFTLFPLMAQGHIIPMMDIARLLSQHEVKVTIFTTPKNASRFTSVISRAVSSGLQIQLLLLQFPSKEVGLPEGCENFDMIPSTNMMNNLFDGITLLQKQAEELFATLTPKPSCIISDFCIPWTSEISQKYNIPRISFHGFCCFCLHCMHVVHSSKIDETITSDSEYFTIPGLPDQIQVTKLQLPGKATGNKEDHKMQEFREKMFVAETKSYGVIINTFEELEQAYVIDYKKVRNDKVWCIGPVSLCNKDELDKAQRGNKASIKEHHCLKWLDLQQPKSVVYVCLGSLCNLIPSQLMELALALESTQRPFIWVIREGSILDELEKLISEEGFEERIEGRGLIIRGWAPQLLILSHHALGGFLTHCGWNSTLEGISAGVPMITWPLFADQFMNEKLVVHVLKIGVSLGVETPMKWGEEEKSGVTLKKNIIEKAICMVMDEGEESEERRERAKKLSEMAKKAVEKGGSSNLNMSLLIQEIMKLQASKEEDIGFTPKEIQVTCCN</sequence>
<evidence type="ECO:0000256" key="3">
    <source>
        <dbReference type="ARBA" id="ARBA00022679"/>
    </source>
</evidence>
<evidence type="ECO:0000256" key="1">
    <source>
        <dbReference type="ARBA" id="ARBA00009995"/>
    </source>
</evidence>
<dbReference type="FunFam" id="3.40.50.2000:FF:000071">
    <property type="entry name" value="Glycosyltransferase"/>
    <property type="match status" value="1"/>
</dbReference>
<dbReference type="PANTHER" id="PTHR48047:SF166">
    <property type="entry name" value="GLYCOSYLTRANSFERASE"/>
    <property type="match status" value="1"/>
</dbReference>
<comment type="similarity">
    <text evidence="1 4">Belongs to the UDP-glycosyltransferase family.</text>
</comment>
<accession>A0AAV1Y0A0</accession>
<dbReference type="Gene3D" id="3.40.50.2000">
    <property type="entry name" value="Glycogen Phosphorylase B"/>
    <property type="match status" value="2"/>
</dbReference>
<dbReference type="FunFam" id="3.40.50.2000:FF:000047">
    <property type="entry name" value="Glycosyltransferase"/>
    <property type="match status" value="1"/>
</dbReference>
<name>A0AAV1Y0A0_LUPLU</name>